<keyword evidence="5" id="KW-1185">Reference proteome</keyword>
<name>A0A4Y7TNS2_COPMI</name>
<dbReference type="Pfam" id="PF11969">
    <property type="entry name" value="DcpS_C"/>
    <property type="match status" value="1"/>
</dbReference>
<keyword evidence="1" id="KW-0175">Coiled coil</keyword>
<dbReference type="InterPro" id="IPR032566">
    <property type="entry name" value="Znf-C2HE"/>
</dbReference>
<dbReference type="OrthoDB" id="3512845at2759"/>
<sequence>MTANPLTILRTYALKEPSALPSSILFRSTEKFYTIFDAYPKSIFHFLVLPRLTRGMWFKEGEVVNLKALLTTDKEKAKELLEGMKAEAVEVKKEIEQEMREKYGFRWDVWMGFHAVPSMVHLHLHVLSADLVSEKMKNKKHYNSFHPSRGFFLHIDDVLSWFEAEPSYFNRVGYSRHPSWLYSMARLDPKPREALLKHDLECFECYASFRNMPLLKEHLQEEWDKLEKKAPKRPPVSKRKAVEEARETLEVLELGDKGKEASSSKRAKTDEIDETA</sequence>
<feature type="compositionally biased region" description="Basic and acidic residues" evidence="2">
    <location>
        <begin position="252"/>
        <end position="270"/>
    </location>
</feature>
<dbReference type="PANTHER" id="PTHR12486:SF4">
    <property type="entry name" value="APRATAXIN"/>
    <property type="match status" value="1"/>
</dbReference>
<dbReference type="InterPro" id="IPR036265">
    <property type="entry name" value="HIT-like_sf"/>
</dbReference>
<dbReference type="Pfam" id="PF16278">
    <property type="entry name" value="zf-C2HE"/>
    <property type="match status" value="1"/>
</dbReference>
<dbReference type="GO" id="GO:0030983">
    <property type="term" value="F:mismatched DNA binding"/>
    <property type="evidence" value="ECO:0007669"/>
    <property type="project" value="TreeGrafter"/>
</dbReference>
<evidence type="ECO:0000259" key="3">
    <source>
        <dbReference type="Pfam" id="PF16278"/>
    </source>
</evidence>
<gene>
    <name evidence="4" type="ORF">FA13DRAFT_1752607</name>
</gene>
<protein>
    <submittedName>
        <fullName evidence="4">HIT-like protein</fullName>
    </submittedName>
</protein>
<feature type="coiled-coil region" evidence="1">
    <location>
        <begin position="67"/>
        <end position="101"/>
    </location>
</feature>
<evidence type="ECO:0000313" key="5">
    <source>
        <dbReference type="Proteomes" id="UP000298030"/>
    </source>
</evidence>
<evidence type="ECO:0000256" key="2">
    <source>
        <dbReference type="SAM" id="MobiDB-lite"/>
    </source>
</evidence>
<dbReference type="EMBL" id="QPFP01000006">
    <property type="protein sequence ID" value="TEB35863.1"/>
    <property type="molecule type" value="Genomic_DNA"/>
</dbReference>
<proteinExistence type="predicted"/>
<dbReference type="GO" id="GO:0003697">
    <property type="term" value="F:single-stranded DNA binding"/>
    <property type="evidence" value="ECO:0007669"/>
    <property type="project" value="TreeGrafter"/>
</dbReference>
<dbReference type="GO" id="GO:0033699">
    <property type="term" value="F:DNA 5'-adenosine monophosphate hydrolase activity"/>
    <property type="evidence" value="ECO:0007669"/>
    <property type="project" value="TreeGrafter"/>
</dbReference>
<dbReference type="AlphaFoldDB" id="A0A4Y7TNS2"/>
<dbReference type="PANTHER" id="PTHR12486">
    <property type="entry name" value="APRATAXIN-RELATED"/>
    <property type="match status" value="1"/>
</dbReference>
<dbReference type="SUPFAM" id="SSF54197">
    <property type="entry name" value="HIT-like"/>
    <property type="match status" value="1"/>
</dbReference>
<evidence type="ECO:0000313" key="4">
    <source>
        <dbReference type="EMBL" id="TEB35863.1"/>
    </source>
</evidence>
<dbReference type="GO" id="GO:1990165">
    <property type="term" value="F:single-strand break-containing DNA binding"/>
    <property type="evidence" value="ECO:0007669"/>
    <property type="project" value="TreeGrafter"/>
</dbReference>
<feature type="domain" description="Aprataxin C2HE/C2H2/C2HC zinc finger" evidence="3">
    <location>
        <begin position="150"/>
        <end position="225"/>
    </location>
</feature>
<comment type="caution">
    <text evidence="4">The sequence shown here is derived from an EMBL/GenBank/DDBJ whole genome shotgun (WGS) entry which is preliminary data.</text>
</comment>
<dbReference type="GO" id="GO:0000012">
    <property type="term" value="P:single strand break repair"/>
    <property type="evidence" value="ECO:0007669"/>
    <property type="project" value="TreeGrafter"/>
</dbReference>
<dbReference type="STRING" id="71717.A0A4Y7TNS2"/>
<evidence type="ECO:0000256" key="1">
    <source>
        <dbReference type="SAM" id="Coils"/>
    </source>
</evidence>
<dbReference type="Proteomes" id="UP000298030">
    <property type="component" value="Unassembled WGS sequence"/>
</dbReference>
<feature type="region of interest" description="Disordered" evidence="2">
    <location>
        <begin position="252"/>
        <end position="276"/>
    </location>
</feature>
<dbReference type="GO" id="GO:0005634">
    <property type="term" value="C:nucleus"/>
    <property type="evidence" value="ECO:0007669"/>
    <property type="project" value="TreeGrafter"/>
</dbReference>
<accession>A0A4Y7TNS2</accession>
<dbReference type="GO" id="GO:0003725">
    <property type="term" value="F:double-stranded RNA binding"/>
    <property type="evidence" value="ECO:0007669"/>
    <property type="project" value="TreeGrafter"/>
</dbReference>
<reference evidence="4 5" key="1">
    <citation type="journal article" date="2019" name="Nat. Ecol. Evol.">
        <title>Megaphylogeny resolves global patterns of mushroom evolution.</title>
        <authorList>
            <person name="Varga T."/>
            <person name="Krizsan K."/>
            <person name="Foldi C."/>
            <person name="Dima B."/>
            <person name="Sanchez-Garcia M."/>
            <person name="Sanchez-Ramirez S."/>
            <person name="Szollosi G.J."/>
            <person name="Szarkandi J.G."/>
            <person name="Papp V."/>
            <person name="Albert L."/>
            <person name="Andreopoulos W."/>
            <person name="Angelini C."/>
            <person name="Antonin V."/>
            <person name="Barry K.W."/>
            <person name="Bougher N.L."/>
            <person name="Buchanan P."/>
            <person name="Buyck B."/>
            <person name="Bense V."/>
            <person name="Catcheside P."/>
            <person name="Chovatia M."/>
            <person name="Cooper J."/>
            <person name="Damon W."/>
            <person name="Desjardin D."/>
            <person name="Finy P."/>
            <person name="Geml J."/>
            <person name="Haridas S."/>
            <person name="Hughes K."/>
            <person name="Justo A."/>
            <person name="Karasinski D."/>
            <person name="Kautmanova I."/>
            <person name="Kiss B."/>
            <person name="Kocsube S."/>
            <person name="Kotiranta H."/>
            <person name="LaButti K.M."/>
            <person name="Lechner B.E."/>
            <person name="Liimatainen K."/>
            <person name="Lipzen A."/>
            <person name="Lukacs Z."/>
            <person name="Mihaltcheva S."/>
            <person name="Morgado L.N."/>
            <person name="Niskanen T."/>
            <person name="Noordeloos M.E."/>
            <person name="Ohm R.A."/>
            <person name="Ortiz-Santana B."/>
            <person name="Ovrebo C."/>
            <person name="Racz N."/>
            <person name="Riley R."/>
            <person name="Savchenko A."/>
            <person name="Shiryaev A."/>
            <person name="Soop K."/>
            <person name="Spirin V."/>
            <person name="Szebenyi C."/>
            <person name="Tomsovsky M."/>
            <person name="Tulloss R.E."/>
            <person name="Uehling J."/>
            <person name="Grigoriev I.V."/>
            <person name="Vagvolgyi C."/>
            <person name="Papp T."/>
            <person name="Martin F.M."/>
            <person name="Miettinen O."/>
            <person name="Hibbett D.S."/>
            <person name="Nagy L.G."/>
        </authorList>
    </citation>
    <scope>NUCLEOTIDE SEQUENCE [LARGE SCALE GENOMIC DNA]</scope>
    <source>
        <strain evidence="4 5">FP101781</strain>
    </source>
</reference>
<dbReference type="Gene3D" id="3.30.428.10">
    <property type="entry name" value="HIT-like"/>
    <property type="match status" value="1"/>
</dbReference>
<organism evidence="4 5">
    <name type="scientific">Coprinellus micaceus</name>
    <name type="common">Glistening ink-cap mushroom</name>
    <name type="synonym">Coprinus micaceus</name>
    <dbReference type="NCBI Taxonomy" id="71717"/>
    <lineage>
        <taxon>Eukaryota</taxon>
        <taxon>Fungi</taxon>
        <taxon>Dikarya</taxon>
        <taxon>Basidiomycota</taxon>
        <taxon>Agaricomycotina</taxon>
        <taxon>Agaricomycetes</taxon>
        <taxon>Agaricomycetidae</taxon>
        <taxon>Agaricales</taxon>
        <taxon>Agaricineae</taxon>
        <taxon>Psathyrellaceae</taxon>
        <taxon>Coprinellus</taxon>
    </lineage>
</organism>